<dbReference type="AlphaFoldDB" id="A0A7R9BTU0"/>
<sequence>MMRREALAELNKFLEEHKKAANAAKPPPTPWKPEDEDELLSGESSGGGAGSKKPSESVVAKNGNSAFANESATELISDGRSGAGFESSMQTYEFVERISMGLHKSFKYDYEAEQFDGSEESSSSEGFKPVEDESREDKSDHDLID</sequence>
<feature type="region of interest" description="Disordered" evidence="1">
    <location>
        <begin position="114"/>
        <end position="145"/>
    </location>
</feature>
<dbReference type="Proteomes" id="UP000678499">
    <property type="component" value="Unassembled WGS sequence"/>
</dbReference>
<accession>A0A7R9BTU0</accession>
<proteinExistence type="predicted"/>
<keyword evidence="3" id="KW-1185">Reference proteome</keyword>
<feature type="region of interest" description="Disordered" evidence="1">
    <location>
        <begin position="13"/>
        <end position="69"/>
    </location>
</feature>
<organism evidence="2">
    <name type="scientific">Notodromas monacha</name>
    <dbReference type="NCBI Taxonomy" id="399045"/>
    <lineage>
        <taxon>Eukaryota</taxon>
        <taxon>Metazoa</taxon>
        <taxon>Ecdysozoa</taxon>
        <taxon>Arthropoda</taxon>
        <taxon>Crustacea</taxon>
        <taxon>Oligostraca</taxon>
        <taxon>Ostracoda</taxon>
        <taxon>Podocopa</taxon>
        <taxon>Podocopida</taxon>
        <taxon>Cypridocopina</taxon>
        <taxon>Cypridoidea</taxon>
        <taxon>Cyprididae</taxon>
        <taxon>Notodromas</taxon>
    </lineage>
</organism>
<evidence type="ECO:0000313" key="2">
    <source>
        <dbReference type="EMBL" id="CAD7280419.1"/>
    </source>
</evidence>
<protein>
    <submittedName>
        <fullName evidence="2">Uncharacterized protein</fullName>
    </submittedName>
</protein>
<reference evidence="2" key="1">
    <citation type="submission" date="2020-11" db="EMBL/GenBank/DDBJ databases">
        <authorList>
            <person name="Tran Van P."/>
        </authorList>
    </citation>
    <scope>NUCLEOTIDE SEQUENCE</scope>
</reference>
<evidence type="ECO:0000313" key="3">
    <source>
        <dbReference type="Proteomes" id="UP000678499"/>
    </source>
</evidence>
<evidence type="ECO:0000256" key="1">
    <source>
        <dbReference type="SAM" id="MobiDB-lite"/>
    </source>
</evidence>
<name>A0A7R9BTU0_9CRUS</name>
<dbReference type="EMBL" id="OA884198">
    <property type="protein sequence ID" value="CAD7280419.1"/>
    <property type="molecule type" value="Genomic_DNA"/>
</dbReference>
<gene>
    <name evidence="2" type="ORF">NMOB1V02_LOCUS8079</name>
</gene>
<dbReference type="EMBL" id="CAJPEX010002161">
    <property type="protein sequence ID" value="CAG0920571.1"/>
    <property type="molecule type" value="Genomic_DNA"/>
</dbReference>
<feature type="compositionally biased region" description="Basic and acidic residues" evidence="1">
    <location>
        <begin position="128"/>
        <end position="145"/>
    </location>
</feature>